<sequence length="285" mass="32123">MTSARAKALVASCKNNPEVRLLPSPVCARTSPNTECSPVSSWWDDVFDASDIQKHHLPHRFCHPTAVKRKLSFSPDKAVQPAGEEVDDIHKPPQITTAAVGINNSMSTPKFAHILCNSVNSKKPRYPSQQPSYEAKLALNAGKEHMNSSGKIRRARCPQPACKLKCKRCSSPRLTEEERLLISKQFWNLQNHEQQWLFIFKSIKLTAPKRKTSMKGAKGEKLVNREYSFCIDKEQKKVCKTMFKTTLSICDSWIVNALSHCCDDLVKIPDNRGKHKHQLAAHQGP</sequence>
<dbReference type="OrthoDB" id="6776127at2759"/>
<gene>
    <name evidence="2" type="primary">LOC117654175</name>
</gene>
<dbReference type="PANTHER" id="PTHR10773">
    <property type="entry name" value="DNA-DIRECTED RNA POLYMERASES I, II, AND III SUBUNIT RPABC2"/>
    <property type="match status" value="1"/>
</dbReference>
<proteinExistence type="predicted"/>
<name>A0A6P9AFP8_THRPL</name>
<dbReference type="KEGG" id="tpal:117654175"/>
<protein>
    <submittedName>
        <fullName evidence="2">Uncharacterized protein LOC117654175</fullName>
    </submittedName>
</protein>
<reference evidence="2" key="1">
    <citation type="submission" date="2025-08" db="UniProtKB">
        <authorList>
            <consortium name="RefSeq"/>
        </authorList>
    </citation>
    <scope>IDENTIFICATION</scope>
    <source>
        <tissue evidence="2">Total insect</tissue>
    </source>
</reference>
<keyword evidence="1" id="KW-1185">Reference proteome</keyword>
<accession>A0A6P9AFP8</accession>
<evidence type="ECO:0000313" key="1">
    <source>
        <dbReference type="Proteomes" id="UP000515158"/>
    </source>
</evidence>
<dbReference type="Proteomes" id="UP000515158">
    <property type="component" value="Unplaced"/>
</dbReference>
<dbReference type="RefSeq" id="XP_034256290.1">
    <property type="nucleotide sequence ID" value="XM_034400399.1"/>
</dbReference>
<organism evidence="2">
    <name type="scientific">Thrips palmi</name>
    <name type="common">Melon thrips</name>
    <dbReference type="NCBI Taxonomy" id="161013"/>
    <lineage>
        <taxon>Eukaryota</taxon>
        <taxon>Metazoa</taxon>
        <taxon>Ecdysozoa</taxon>
        <taxon>Arthropoda</taxon>
        <taxon>Hexapoda</taxon>
        <taxon>Insecta</taxon>
        <taxon>Pterygota</taxon>
        <taxon>Neoptera</taxon>
        <taxon>Paraneoptera</taxon>
        <taxon>Thysanoptera</taxon>
        <taxon>Terebrantia</taxon>
        <taxon>Thripoidea</taxon>
        <taxon>Thripidae</taxon>
        <taxon>Thrips</taxon>
    </lineage>
</organism>
<dbReference type="InParanoid" id="A0A6P9AFP8"/>
<evidence type="ECO:0000313" key="2">
    <source>
        <dbReference type="RefSeq" id="XP_034256290.1"/>
    </source>
</evidence>
<dbReference type="GeneID" id="117654175"/>
<dbReference type="AlphaFoldDB" id="A0A6P9AFP8"/>
<dbReference type="PANTHER" id="PTHR10773:SF19">
    <property type="match status" value="1"/>
</dbReference>